<dbReference type="EC" id="3.6.1.1" evidence="2"/>
<dbReference type="AlphaFoldDB" id="A0A136KG91"/>
<dbReference type="InterPro" id="IPR004097">
    <property type="entry name" value="DHHA2"/>
</dbReference>
<comment type="catalytic activity">
    <reaction evidence="7">
        <text>diphosphate + H2O = 2 phosphate + H(+)</text>
        <dbReference type="Rhea" id="RHEA:24576"/>
        <dbReference type="ChEBI" id="CHEBI:15377"/>
        <dbReference type="ChEBI" id="CHEBI:15378"/>
        <dbReference type="ChEBI" id="CHEBI:33019"/>
        <dbReference type="ChEBI" id="CHEBI:43474"/>
        <dbReference type="EC" id="3.6.1.1"/>
    </reaction>
</comment>
<dbReference type="FunFam" id="3.90.1640.10:FF:000001">
    <property type="entry name" value="Probable manganese-dependent inorganic pyrophosphatase"/>
    <property type="match status" value="1"/>
</dbReference>
<dbReference type="InterPro" id="IPR038763">
    <property type="entry name" value="DHH_sf"/>
</dbReference>
<sequence>MAELKVFGHITPDTDSTCAPIVYAWFLNEFLEVPAKAYVTGSLNKETAYVLDYFEVETPEVIKSLSENDEVVIVDTNNPEELPDGIKSAQIAEIIDHHKLVGGLTTESPISITMKPLGCSSTIVWQMIDEYEDVVMPASMAGLLLAGIISDTLKFTSPTTTQDDKDAAEVLAEIAAVSVDELAEKMFAAKSDLSGMSASDIVTMDSKVFEMSGKKLRVSVLETTNTEIAKSMKDELLSAMVSKIEEEKSDHMFFFIVDIIAGNADLLVSDTQAKSLAEKAFSKEFVDDYMHLPGVVSRKKQMIPALEGAIAS</sequence>
<dbReference type="GO" id="GO:0004427">
    <property type="term" value="F:inorganic diphosphate phosphatase activity"/>
    <property type="evidence" value="ECO:0007669"/>
    <property type="project" value="UniProtKB-EC"/>
</dbReference>
<comment type="caution">
    <text evidence="9">The sequence shown here is derived from an EMBL/GenBank/DDBJ whole genome shotgun (WGS) entry which is preliminary data.</text>
</comment>
<evidence type="ECO:0000313" key="10">
    <source>
        <dbReference type="Proteomes" id="UP000070449"/>
    </source>
</evidence>
<dbReference type="SMART" id="SM01131">
    <property type="entry name" value="DHHA2"/>
    <property type="match status" value="1"/>
</dbReference>
<evidence type="ECO:0000256" key="4">
    <source>
        <dbReference type="ARBA" id="ARBA00022801"/>
    </source>
</evidence>
<evidence type="ECO:0000259" key="8">
    <source>
        <dbReference type="SMART" id="SM01131"/>
    </source>
</evidence>
<keyword evidence="5" id="KW-0464">Manganese</keyword>
<dbReference type="PATRIC" id="fig|1617427.3.peg.886"/>
<dbReference type="InterPro" id="IPR038222">
    <property type="entry name" value="DHHA2_dom_sf"/>
</dbReference>
<dbReference type="Proteomes" id="UP000070449">
    <property type="component" value="Unassembled WGS sequence"/>
</dbReference>
<evidence type="ECO:0000256" key="3">
    <source>
        <dbReference type="ARBA" id="ARBA00022723"/>
    </source>
</evidence>
<dbReference type="SUPFAM" id="SSF64182">
    <property type="entry name" value="DHH phosphoesterases"/>
    <property type="match status" value="1"/>
</dbReference>
<evidence type="ECO:0000256" key="5">
    <source>
        <dbReference type="ARBA" id="ARBA00023211"/>
    </source>
</evidence>
<dbReference type="STRING" id="1617427.UZ20_WS6002000851"/>
<dbReference type="NCBIfam" id="NF003877">
    <property type="entry name" value="PRK05427.1"/>
    <property type="match status" value="1"/>
</dbReference>
<keyword evidence="3" id="KW-0479">Metal-binding</keyword>
<comment type="cofactor">
    <cofactor evidence="1">
        <name>Mn(2+)</name>
        <dbReference type="ChEBI" id="CHEBI:29035"/>
    </cofactor>
</comment>
<keyword evidence="4 9" id="KW-0378">Hydrolase</keyword>
<dbReference type="PANTHER" id="PTHR12112:SF22">
    <property type="entry name" value="MANGANESE-DEPENDENT INORGANIC PYROPHOSPHATASE-RELATED"/>
    <property type="match status" value="1"/>
</dbReference>
<evidence type="ECO:0000256" key="2">
    <source>
        <dbReference type="ARBA" id="ARBA00012146"/>
    </source>
</evidence>
<dbReference type="EMBL" id="JYPD01000025">
    <property type="protein sequence ID" value="KXK08323.1"/>
    <property type="molecule type" value="Genomic_DNA"/>
</dbReference>
<dbReference type="Gene3D" id="3.10.310.20">
    <property type="entry name" value="DHHA2 domain"/>
    <property type="match status" value="1"/>
</dbReference>
<dbReference type="GO" id="GO:0005737">
    <property type="term" value="C:cytoplasm"/>
    <property type="evidence" value="ECO:0007669"/>
    <property type="project" value="InterPro"/>
</dbReference>
<dbReference type="PANTHER" id="PTHR12112">
    <property type="entry name" value="BNIP - RELATED"/>
    <property type="match status" value="1"/>
</dbReference>
<protein>
    <recommendedName>
        <fullName evidence="2">inorganic diphosphatase</fullName>
        <ecNumber evidence="2">3.6.1.1</ecNumber>
    </recommendedName>
    <alternativeName>
        <fullName evidence="6">Pyrophosphate phospho-hydrolase</fullName>
    </alternativeName>
</protein>
<name>A0A136KG91_9BACT</name>
<dbReference type="InterPro" id="IPR001667">
    <property type="entry name" value="DDH_dom"/>
</dbReference>
<evidence type="ECO:0000256" key="6">
    <source>
        <dbReference type="ARBA" id="ARBA00032535"/>
    </source>
</evidence>
<reference evidence="9 10" key="1">
    <citation type="submission" date="2015-02" db="EMBL/GenBank/DDBJ databases">
        <title>Improved understanding of the partial-nitritation anammox process through 23 genomes representing the majority of the microbial community.</title>
        <authorList>
            <person name="Speth D.R."/>
            <person name="In T Zandt M."/>
            <person name="Guerrero Cruz S."/>
            <person name="Jetten M.S."/>
            <person name="Dutilh B.E."/>
        </authorList>
    </citation>
    <scope>NUCLEOTIDE SEQUENCE [LARGE SCALE GENOMIC DNA]</scope>
    <source>
        <strain evidence="9">OLB21</strain>
    </source>
</reference>
<dbReference type="Pfam" id="PF02833">
    <property type="entry name" value="DHHA2"/>
    <property type="match status" value="1"/>
</dbReference>
<dbReference type="Gene3D" id="3.90.1640.10">
    <property type="entry name" value="inorganic pyrophosphatase (n-terminal core)"/>
    <property type="match status" value="1"/>
</dbReference>
<dbReference type="GO" id="GO:0046872">
    <property type="term" value="F:metal ion binding"/>
    <property type="evidence" value="ECO:0007669"/>
    <property type="project" value="UniProtKB-KW"/>
</dbReference>
<evidence type="ECO:0000313" key="9">
    <source>
        <dbReference type="EMBL" id="KXK08323.1"/>
    </source>
</evidence>
<organism evidence="9 10">
    <name type="scientific">candidate division WS6 bacterium OLB21</name>
    <dbReference type="NCBI Taxonomy" id="1617427"/>
    <lineage>
        <taxon>Bacteria</taxon>
        <taxon>Candidatus Dojkabacteria</taxon>
    </lineage>
</organism>
<feature type="domain" description="DHHA2" evidence="8">
    <location>
        <begin position="183"/>
        <end position="310"/>
    </location>
</feature>
<evidence type="ECO:0000256" key="1">
    <source>
        <dbReference type="ARBA" id="ARBA00001936"/>
    </source>
</evidence>
<dbReference type="Pfam" id="PF01368">
    <property type="entry name" value="DHH"/>
    <property type="match status" value="1"/>
</dbReference>
<gene>
    <name evidence="9" type="primary">ppaC</name>
    <name evidence="9" type="ORF">UZ20_WS6002000851</name>
</gene>
<proteinExistence type="predicted"/>
<accession>A0A136KG91</accession>
<evidence type="ECO:0000256" key="7">
    <source>
        <dbReference type="ARBA" id="ARBA00047820"/>
    </source>
</evidence>